<name>A0A0H4JCK6_9PROT</name>
<dbReference type="NCBIfam" id="NF037959">
    <property type="entry name" value="MFS_SpdSyn"/>
    <property type="match status" value="1"/>
</dbReference>
<proteinExistence type="predicted"/>
<dbReference type="AlphaFoldDB" id="A0A0H4JCK6"/>
<dbReference type="Pfam" id="PF01564">
    <property type="entry name" value="Spermine_synth"/>
    <property type="match status" value="1"/>
</dbReference>
<keyword evidence="3" id="KW-1185">Reference proteome</keyword>
<gene>
    <name evidence="2" type="ORF">VI33_06145</name>
</gene>
<dbReference type="OrthoDB" id="117774at2"/>
<dbReference type="PANTHER" id="PTHR43317">
    <property type="entry name" value="THERMOSPERMINE SYNTHASE ACAULIS5"/>
    <property type="match status" value="1"/>
</dbReference>
<sequence length="252" mass="29759">MKVNLKKLPVEISETDRFRSLHLETDSIQSSMDISDPIHLTLKYTQVTALLLLFNRHPTNITILGLGAGSLTKFFFYFCARTKLKTIEINRQVINVARMMFEVPKDTSRHKVIEQDAMDFLTKKNKHEVLISDLFDGYGIPKQFTQKKYFQTCHDRITKQGIFIINLWGSDKNTPRYIKELKDIFSKAIVVESDDPGNIMVFCFKEHFKFSSNKKMEYRLKLLQAKINFDLNFFYKRMLKRNKQLFENIHCH</sequence>
<dbReference type="Proteomes" id="UP000066549">
    <property type="component" value="Chromosome"/>
</dbReference>
<dbReference type="PANTHER" id="PTHR43317:SF1">
    <property type="entry name" value="THERMOSPERMINE SYNTHASE ACAULIS5"/>
    <property type="match status" value="1"/>
</dbReference>
<protein>
    <recommendedName>
        <fullName evidence="4">Spermidine synthase</fullName>
    </recommendedName>
</protein>
<reference evidence="2 3" key="1">
    <citation type="submission" date="2015-03" db="EMBL/GenBank/DDBJ databases">
        <title>Comparative analysis of the OM43 clade including a novel species from Red Sea uncovers genomic and metabolic diversity among marine methylotrophs.</title>
        <authorList>
            <person name="Jimenez-Infante F."/>
            <person name="Ngugi D.K."/>
            <person name="Vinu M."/>
            <person name="Alam I."/>
            <person name="Kamau A."/>
            <person name="Blom J."/>
            <person name="Bajic V.B."/>
            <person name="Stingl U."/>
        </authorList>
    </citation>
    <scope>NUCLEOTIDE SEQUENCE [LARGE SCALE GENOMIC DNA]</scope>
    <source>
        <strain evidence="2 3">MBRSH7</strain>
    </source>
</reference>
<accession>A0A0H4JCK6</accession>
<dbReference type="GO" id="GO:0006596">
    <property type="term" value="P:polyamine biosynthetic process"/>
    <property type="evidence" value="ECO:0007669"/>
    <property type="project" value="UniProtKB-KW"/>
</dbReference>
<dbReference type="Gene3D" id="3.40.50.150">
    <property type="entry name" value="Vaccinia Virus protein VP39"/>
    <property type="match status" value="1"/>
</dbReference>
<dbReference type="SUPFAM" id="SSF53335">
    <property type="entry name" value="S-adenosyl-L-methionine-dependent methyltransferases"/>
    <property type="match status" value="1"/>
</dbReference>
<evidence type="ECO:0000313" key="3">
    <source>
        <dbReference type="Proteomes" id="UP000066549"/>
    </source>
</evidence>
<keyword evidence="1" id="KW-0620">Polyamine biosynthesis</keyword>
<evidence type="ECO:0008006" key="4">
    <source>
        <dbReference type="Google" id="ProtNLM"/>
    </source>
</evidence>
<organism evidence="2 3">
    <name type="scientific">Methylophilales bacterium MBRS-H7</name>
    <dbReference type="NCBI Taxonomy" id="1623450"/>
    <lineage>
        <taxon>Bacteria</taxon>
        <taxon>Pseudomonadati</taxon>
        <taxon>Pseudomonadota</taxon>
        <taxon>Betaproteobacteria</taxon>
        <taxon>Nitrosomonadales</taxon>
        <taxon>OM43 clade</taxon>
    </lineage>
</organism>
<evidence type="ECO:0000256" key="1">
    <source>
        <dbReference type="ARBA" id="ARBA00023115"/>
    </source>
</evidence>
<dbReference type="EMBL" id="CP011002">
    <property type="protein sequence ID" value="AKO66247.1"/>
    <property type="molecule type" value="Genomic_DNA"/>
</dbReference>
<dbReference type="InterPro" id="IPR029063">
    <property type="entry name" value="SAM-dependent_MTases_sf"/>
</dbReference>
<evidence type="ECO:0000313" key="2">
    <source>
        <dbReference type="EMBL" id="AKO66247.1"/>
    </source>
</evidence>